<dbReference type="EMBL" id="CASHSV030000034">
    <property type="protein sequence ID" value="CAJ2642688.1"/>
    <property type="molecule type" value="Genomic_DNA"/>
</dbReference>
<accession>A0ACB0JFD0</accession>
<sequence length="993" mass="112740">MGRSIGGICEQRQENQGLQNLERSKCLSRHSDGGKLELNRYVSFYFTNFPPLLSNFFLRKGFEVCGMLEDVFVSKKTNRFGEPYGFVRFSNVKDISKMTKALNAVWFGHYRVRASVALFHRKNTGGDKKSALEKGSRLKEGDGTVEMVRPNGVTKPVLPADRVTSTSKSGSKKQSGEAIGAEKEGSGPSDGVCVGDIVINLGVGQQREVRKKAQQYGEGVKPKEAEMPKVVVQEKVRRTFIRNYRTKPEDAKWAQNGGLGGLEKRKEVRKLVGELKPFILCIQETKLQSCDVFLSTSLWGSSSHAFSYRPSAVGLSNGADTSVRVCVCGDFNAVKQVEERRSSRGSQRSTDHIPFSHFIDSNNFVDLPLIGRKFTWFRGDGLSMSRLDRFLLSEEWCLIWPNCKQEAKLRGLSDHCPLVLSTNVKDWGPRPSRMLKCWKDVPGYYMFVREKWNSFQVEGWGGYVLKEKLKMMKVALKDWHKTHVQNVPSRIETLKDRLSLLDQRGEEVDLSGEELAELHGVTADLHSLSRLHASICWQQSRSLWLKEGDANSKYFHSVLASRSRRNAILGEKSWANVRALRAVLVLFESLSGLKVNFHKSMLVGVNIPDSWLGEAAPALCCRVGKIPFLYLGLPIGGDSRRLVFWEPVLARLKNRLSGWKSRFLSFGGRLEYGGLGVRRLREFNLALLGKWCWRMLVDREGMWFRVLAARYGVEGGRLRVGGRHGSMWWREIASIREGDEGSGGSWFGDHVVRRVGDSSDTLFWTDPWLGETPFRERFGRLFDLAETKQCTVAELSSLGWGIDGEAWVWRRPLRAWEEELLREYQILLSNISLQAQSPDRWQWRLPTKTNLVTRGILSPAAHFCVSGCGEVESAQHLFISCSTFGSLWTLVCTWIDISPTVSTFIRDHFVQFTSSAGGSRVRRSFLQLIWLASVWVVWTERNHRVFGGSSSTLHQMLDKIKLSSYRWLKTKNFTLVSNYHRWWSSPLLCLGLV</sequence>
<evidence type="ECO:0000313" key="2">
    <source>
        <dbReference type="Proteomes" id="UP001177021"/>
    </source>
</evidence>
<keyword evidence="2" id="KW-1185">Reference proteome</keyword>
<gene>
    <name evidence="1" type="ORF">MILVUS5_LOCUS12120</name>
</gene>
<comment type="caution">
    <text evidence="1">The sequence shown here is derived from an EMBL/GenBank/DDBJ whole genome shotgun (WGS) entry which is preliminary data.</text>
</comment>
<protein>
    <submittedName>
        <fullName evidence="1">Uncharacterized protein</fullName>
    </submittedName>
</protein>
<proteinExistence type="predicted"/>
<name>A0ACB0JFD0_TRIPR</name>
<reference evidence="1" key="1">
    <citation type="submission" date="2023-10" db="EMBL/GenBank/DDBJ databases">
        <authorList>
            <person name="Rodriguez Cubillos JULIANA M."/>
            <person name="De Vega J."/>
        </authorList>
    </citation>
    <scope>NUCLEOTIDE SEQUENCE</scope>
</reference>
<evidence type="ECO:0000313" key="1">
    <source>
        <dbReference type="EMBL" id="CAJ2642688.1"/>
    </source>
</evidence>
<dbReference type="Proteomes" id="UP001177021">
    <property type="component" value="Unassembled WGS sequence"/>
</dbReference>
<organism evidence="1 2">
    <name type="scientific">Trifolium pratense</name>
    <name type="common">Red clover</name>
    <dbReference type="NCBI Taxonomy" id="57577"/>
    <lineage>
        <taxon>Eukaryota</taxon>
        <taxon>Viridiplantae</taxon>
        <taxon>Streptophyta</taxon>
        <taxon>Embryophyta</taxon>
        <taxon>Tracheophyta</taxon>
        <taxon>Spermatophyta</taxon>
        <taxon>Magnoliopsida</taxon>
        <taxon>eudicotyledons</taxon>
        <taxon>Gunneridae</taxon>
        <taxon>Pentapetalae</taxon>
        <taxon>rosids</taxon>
        <taxon>fabids</taxon>
        <taxon>Fabales</taxon>
        <taxon>Fabaceae</taxon>
        <taxon>Papilionoideae</taxon>
        <taxon>50 kb inversion clade</taxon>
        <taxon>NPAAA clade</taxon>
        <taxon>Hologalegina</taxon>
        <taxon>IRL clade</taxon>
        <taxon>Trifolieae</taxon>
        <taxon>Trifolium</taxon>
    </lineage>
</organism>